<sequence length="201" mass="22087">MTLPFANRRWVWLLGATTLAAGLFTAGYRWAERGYLVDIAQQQATHAEQQRLQAEAQAEALASALREQQQLQEQAYQVGVALLQARADLARSQAQLSRRITHVVQQDGERFTGLGPDSLRLYRAALGYTSDDEYLPAADARAAVQADQTTASAGGLPPIALLYHAADYGQWCQQLEQQLDGWRALFPGPSSLQQGEAHARP</sequence>
<dbReference type="EMBL" id="RFAR01000021">
    <property type="protein sequence ID" value="RMC99865.1"/>
    <property type="molecule type" value="Genomic_DNA"/>
</dbReference>
<keyword evidence="3" id="KW-1185">Reference proteome</keyword>
<dbReference type="OrthoDB" id="8606928at2"/>
<proteinExistence type="predicted"/>
<gene>
    <name evidence="2" type="ORF">EAY64_06025</name>
</gene>
<keyword evidence="1" id="KW-0175">Coiled coil</keyword>
<evidence type="ECO:0000256" key="1">
    <source>
        <dbReference type="SAM" id="Coils"/>
    </source>
</evidence>
<protein>
    <submittedName>
        <fullName evidence="2">Uncharacterized protein</fullName>
    </submittedName>
</protein>
<evidence type="ECO:0000313" key="3">
    <source>
        <dbReference type="Proteomes" id="UP000274139"/>
    </source>
</evidence>
<dbReference type="RefSeq" id="WP_103523882.1">
    <property type="nucleotide sequence ID" value="NZ_JAIZDC010000001.1"/>
</dbReference>
<name>A0A454JKM5_9NEIS</name>
<reference evidence="2 3" key="1">
    <citation type="submission" date="2018-10" db="EMBL/GenBank/DDBJ databases">
        <title>Draft genome sequence of Aquitalea MWU14-2217 isolated from a wild cranberry bog in Provincetown, Massachusetts.</title>
        <authorList>
            <person name="Ebadzadsahrai G."/>
            <person name="Soby S."/>
        </authorList>
    </citation>
    <scope>NUCLEOTIDE SEQUENCE [LARGE SCALE GENOMIC DNA]</scope>
    <source>
        <strain evidence="2 3">MWU14-2217</strain>
    </source>
</reference>
<comment type="caution">
    <text evidence="2">The sequence shown here is derived from an EMBL/GenBank/DDBJ whole genome shotgun (WGS) entry which is preliminary data.</text>
</comment>
<evidence type="ECO:0000313" key="2">
    <source>
        <dbReference type="EMBL" id="RMC99865.1"/>
    </source>
</evidence>
<organism evidence="2 3">
    <name type="scientific">Aquitalea palustris</name>
    <dbReference type="NCBI Taxonomy" id="2480983"/>
    <lineage>
        <taxon>Bacteria</taxon>
        <taxon>Pseudomonadati</taxon>
        <taxon>Pseudomonadota</taxon>
        <taxon>Betaproteobacteria</taxon>
        <taxon>Neisseriales</taxon>
        <taxon>Chromobacteriaceae</taxon>
        <taxon>Aquitalea</taxon>
    </lineage>
</organism>
<dbReference type="AlphaFoldDB" id="A0A454JKM5"/>
<dbReference type="Proteomes" id="UP000274139">
    <property type="component" value="Unassembled WGS sequence"/>
</dbReference>
<feature type="coiled-coil region" evidence="1">
    <location>
        <begin position="37"/>
        <end position="74"/>
    </location>
</feature>
<accession>A0A454JKM5</accession>